<dbReference type="Proteomes" id="UP000436801">
    <property type="component" value="Unassembled WGS sequence"/>
</dbReference>
<organism evidence="2 3">
    <name type="scientific">Sphingomonas carotinifaciens</name>
    <dbReference type="NCBI Taxonomy" id="1166323"/>
    <lineage>
        <taxon>Bacteria</taxon>
        <taxon>Pseudomonadati</taxon>
        <taxon>Pseudomonadota</taxon>
        <taxon>Alphaproteobacteria</taxon>
        <taxon>Sphingomonadales</taxon>
        <taxon>Sphingomonadaceae</taxon>
        <taxon>Sphingomonas</taxon>
    </lineage>
</organism>
<dbReference type="EMBL" id="FNBI01000005">
    <property type="protein sequence ID" value="SDF73745.1"/>
    <property type="molecule type" value="Genomic_DNA"/>
</dbReference>
<proteinExistence type="predicted"/>
<reference evidence="1 4" key="2">
    <citation type="submission" date="2019-12" db="EMBL/GenBank/DDBJ databases">
        <authorList>
            <person name="Zheng J."/>
        </authorList>
    </citation>
    <scope>NUCLEOTIDE SEQUENCE [LARGE SCALE GENOMIC DNA]</scope>
    <source>
        <strain evidence="1 4">DSM 27347</strain>
    </source>
</reference>
<accession>A0A1G7NI24</accession>
<evidence type="ECO:0000313" key="2">
    <source>
        <dbReference type="EMBL" id="SDF73745.1"/>
    </source>
</evidence>
<dbReference type="EMBL" id="WSUT01000005">
    <property type="protein sequence ID" value="MWC43242.1"/>
    <property type="molecule type" value="Genomic_DNA"/>
</dbReference>
<reference evidence="2 3" key="1">
    <citation type="submission" date="2016-10" db="EMBL/GenBank/DDBJ databases">
        <authorList>
            <person name="Varghese N."/>
            <person name="Submissions S."/>
        </authorList>
    </citation>
    <scope>NUCLEOTIDE SEQUENCE [LARGE SCALE GENOMIC DNA]</scope>
    <source>
        <strain evidence="2 3">S7-754</strain>
    </source>
</reference>
<evidence type="ECO:0000313" key="4">
    <source>
        <dbReference type="Proteomes" id="UP000436801"/>
    </source>
</evidence>
<evidence type="ECO:0000313" key="1">
    <source>
        <dbReference type="EMBL" id="MWC43242.1"/>
    </source>
</evidence>
<dbReference type="AlphaFoldDB" id="A0A1G7NI24"/>
<protein>
    <submittedName>
        <fullName evidence="2">Uncharacterized protein</fullName>
    </submittedName>
</protein>
<gene>
    <name evidence="1" type="ORF">GQR91_06140</name>
    <name evidence="2" type="ORF">SAMN05216557_105176</name>
</gene>
<keyword evidence="3" id="KW-1185">Reference proteome</keyword>
<sequence length="80" mass="9384">MKPDWNDLIADCFCYGERAFAEHPSDEEAAFQLLSQLRQRHIGWSTFSGELERQLDGMPKLNAKAELARAHLYFRKWLLD</sequence>
<dbReference type="RefSeq" id="WP_149682768.1">
    <property type="nucleotide sequence ID" value="NZ_JACIEY010000007.1"/>
</dbReference>
<evidence type="ECO:0000313" key="3">
    <source>
        <dbReference type="Proteomes" id="UP000323502"/>
    </source>
</evidence>
<dbReference type="Proteomes" id="UP000323502">
    <property type="component" value="Unassembled WGS sequence"/>
</dbReference>
<name>A0A1G7NI24_9SPHN</name>